<keyword evidence="2" id="KW-0732">Signal</keyword>
<comment type="caution">
    <text evidence="3">The sequence shown here is derived from an EMBL/GenBank/DDBJ whole genome shotgun (WGS) entry which is preliminary data.</text>
</comment>
<proteinExistence type="predicted"/>
<gene>
    <name evidence="3" type="ORF">D7294_01990</name>
</gene>
<feature type="compositionally biased region" description="Acidic residues" evidence="1">
    <location>
        <begin position="58"/>
        <end position="94"/>
    </location>
</feature>
<evidence type="ECO:0000313" key="3">
    <source>
        <dbReference type="EMBL" id="RKN46987.1"/>
    </source>
</evidence>
<sequence length="222" mass="23385">MVAGLLTVALLFFVVAQAAVTRSGGQSAADAAALAAAQEAADHFLDDFLAAADRAAAEDGDREEGEDGEDDGENGENPGDEDAGEDEDPGRDEELDEDLEDILDGDDPVTGPACQAAARLAADNDADLTACELAGDRPGFHVRVETHDTVGNSLLPGTEDRTATAEATAVIDGLCRLDTDEEPDEDGHIRLSCDEDRNWSIDPGDADQLPEARDLFKVYLED</sequence>
<feature type="signal peptide" evidence="2">
    <location>
        <begin position="1"/>
        <end position="18"/>
    </location>
</feature>
<evidence type="ECO:0008006" key="5">
    <source>
        <dbReference type="Google" id="ProtNLM"/>
    </source>
</evidence>
<protein>
    <recommendedName>
        <fullName evidence="5">Flp pilus-assembly TadG-like N-terminal domain-containing protein</fullName>
    </recommendedName>
</protein>
<reference evidence="3 4" key="1">
    <citation type="journal article" date="2014" name="Int. J. Syst. Evol. Microbiol.">
        <title>Streptomyces hoynatensis sp. nov., isolated from deep marine sediment.</title>
        <authorList>
            <person name="Veyisoglu A."/>
            <person name="Sahin N."/>
        </authorList>
    </citation>
    <scope>NUCLEOTIDE SEQUENCE [LARGE SCALE GENOMIC DNA]</scope>
    <source>
        <strain evidence="3 4">KCTC 29097</strain>
    </source>
</reference>
<feature type="chain" id="PRO_5017386212" description="Flp pilus-assembly TadG-like N-terminal domain-containing protein" evidence="2">
    <location>
        <begin position="19"/>
        <end position="222"/>
    </location>
</feature>
<dbReference type="Proteomes" id="UP000272474">
    <property type="component" value="Unassembled WGS sequence"/>
</dbReference>
<keyword evidence="4" id="KW-1185">Reference proteome</keyword>
<dbReference type="AlphaFoldDB" id="A0A3A9ZI21"/>
<dbReference type="EMBL" id="RBAL01000001">
    <property type="protein sequence ID" value="RKN46987.1"/>
    <property type="molecule type" value="Genomic_DNA"/>
</dbReference>
<evidence type="ECO:0000313" key="4">
    <source>
        <dbReference type="Proteomes" id="UP000272474"/>
    </source>
</evidence>
<evidence type="ECO:0000256" key="2">
    <source>
        <dbReference type="SAM" id="SignalP"/>
    </source>
</evidence>
<organism evidence="3 4">
    <name type="scientific">Streptomyces hoynatensis</name>
    <dbReference type="NCBI Taxonomy" id="1141874"/>
    <lineage>
        <taxon>Bacteria</taxon>
        <taxon>Bacillati</taxon>
        <taxon>Actinomycetota</taxon>
        <taxon>Actinomycetes</taxon>
        <taxon>Kitasatosporales</taxon>
        <taxon>Streptomycetaceae</taxon>
        <taxon>Streptomyces</taxon>
    </lineage>
</organism>
<feature type="compositionally biased region" description="Basic and acidic residues" evidence="1">
    <location>
        <begin position="186"/>
        <end position="199"/>
    </location>
</feature>
<name>A0A3A9ZI21_9ACTN</name>
<accession>A0A3A9ZI21</accession>
<feature type="region of interest" description="Disordered" evidence="1">
    <location>
        <begin position="53"/>
        <end position="94"/>
    </location>
</feature>
<evidence type="ECO:0000256" key="1">
    <source>
        <dbReference type="SAM" id="MobiDB-lite"/>
    </source>
</evidence>
<feature type="region of interest" description="Disordered" evidence="1">
    <location>
        <begin position="176"/>
        <end position="207"/>
    </location>
</feature>
<dbReference type="RefSeq" id="WP_120674704.1">
    <property type="nucleotide sequence ID" value="NZ_RBAL01000001.1"/>
</dbReference>
<dbReference type="OrthoDB" id="4337756at2"/>